<dbReference type="InterPro" id="IPR036944">
    <property type="entry name" value="PPIase_FKBP_N_sf"/>
</dbReference>
<dbReference type="eggNOG" id="COG0545">
    <property type="taxonomic scope" value="Bacteria"/>
</dbReference>
<dbReference type="Pfam" id="PF00254">
    <property type="entry name" value="FKBP_C"/>
    <property type="match status" value="1"/>
</dbReference>
<dbReference type="OrthoDB" id="9814548at2"/>
<dbReference type="KEGG" id="hhy:Halhy_5361"/>
<evidence type="ECO:0000259" key="9">
    <source>
        <dbReference type="PROSITE" id="PS50059"/>
    </source>
</evidence>
<dbReference type="InterPro" id="IPR000774">
    <property type="entry name" value="PPIase_FKBP_N"/>
</dbReference>
<evidence type="ECO:0000313" key="10">
    <source>
        <dbReference type="EMBL" id="AEE53186.1"/>
    </source>
</evidence>
<dbReference type="PROSITE" id="PS50059">
    <property type="entry name" value="FKBP_PPIASE"/>
    <property type="match status" value="1"/>
</dbReference>
<evidence type="ECO:0000256" key="6">
    <source>
        <dbReference type="PROSITE-ProRule" id="PRU00277"/>
    </source>
</evidence>
<dbReference type="HOGENOM" id="CLU_013615_0_1_10"/>
<dbReference type="AlphaFoldDB" id="F4KPY2"/>
<gene>
    <name evidence="10" type="ordered locus">Halhy_5361</name>
</gene>
<reference evidence="10 11" key="1">
    <citation type="journal article" date="2011" name="Stand. Genomic Sci.">
        <title>Complete genome sequence of Haliscomenobacter hydrossis type strain (O).</title>
        <authorList>
            <consortium name="US DOE Joint Genome Institute (JGI-PGF)"/>
            <person name="Daligault H."/>
            <person name="Lapidus A."/>
            <person name="Zeytun A."/>
            <person name="Nolan M."/>
            <person name="Lucas S."/>
            <person name="Del Rio T.G."/>
            <person name="Tice H."/>
            <person name="Cheng J.F."/>
            <person name="Tapia R."/>
            <person name="Han C."/>
            <person name="Goodwin L."/>
            <person name="Pitluck S."/>
            <person name="Liolios K."/>
            <person name="Pagani I."/>
            <person name="Ivanova N."/>
            <person name="Huntemann M."/>
            <person name="Mavromatis K."/>
            <person name="Mikhailova N."/>
            <person name="Pati A."/>
            <person name="Chen A."/>
            <person name="Palaniappan K."/>
            <person name="Land M."/>
            <person name="Hauser L."/>
            <person name="Brambilla E.M."/>
            <person name="Rohde M."/>
            <person name="Verbarg S."/>
            <person name="Goker M."/>
            <person name="Bristow J."/>
            <person name="Eisen J.A."/>
            <person name="Markowitz V."/>
            <person name="Hugenholtz P."/>
            <person name="Kyrpides N.C."/>
            <person name="Klenk H.P."/>
            <person name="Woyke T."/>
        </authorList>
    </citation>
    <scope>NUCLEOTIDE SEQUENCE [LARGE SCALE GENOMIC DNA]</scope>
    <source>
        <strain evidence="11">ATCC 27775 / DSM 1100 / LMG 10767 / O</strain>
    </source>
</reference>
<evidence type="ECO:0000256" key="3">
    <source>
        <dbReference type="ARBA" id="ARBA00022729"/>
    </source>
</evidence>
<accession>F4KPY2</accession>
<sequence>MKKTTILCIVLSFLISGLWAQNQSSKMDSVSYNLGILIAQNLKRQGLEKVNPTELAKGVADALAGVKVDLAQCNESVSEYLTAQQAKKFEGNVAEGKKFLEENKKRPEVKTTASGLQYEIMKAGTGAKPTANDKVTVHYHGMLLNGFVFDSSVERGQPATFGVNQVIQGWIEGLQLMPLGSKWKFFIPYDLAYGERGAGGDIGPFATLIFEVELLKIN</sequence>
<evidence type="ECO:0000256" key="2">
    <source>
        <dbReference type="ARBA" id="ARBA00006577"/>
    </source>
</evidence>
<dbReference type="GO" id="GO:0006457">
    <property type="term" value="P:protein folding"/>
    <property type="evidence" value="ECO:0007669"/>
    <property type="project" value="InterPro"/>
</dbReference>
<keyword evidence="4 6" id="KW-0697">Rotamase</keyword>
<name>F4KPY2_HALH1</name>
<dbReference type="PANTHER" id="PTHR43811:SF19">
    <property type="entry name" value="39 KDA FK506-BINDING NUCLEAR PROTEIN"/>
    <property type="match status" value="1"/>
</dbReference>
<feature type="domain" description="PPIase FKBP-type" evidence="9">
    <location>
        <begin position="132"/>
        <end position="218"/>
    </location>
</feature>
<dbReference type="InterPro" id="IPR001179">
    <property type="entry name" value="PPIase_FKBP_dom"/>
</dbReference>
<dbReference type="NCBIfam" id="NF008602">
    <property type="entry name" value="PRK11570.1"/>
    <property type="match status" value="1"/>
</dbReference>
<evidence type="ECO:0000256" key="5">
    <source>
        <dbReference type="ARBA" id="ARBA00023235"/>
    </source>
</evidence>
<feature type="signal peptide" evidence="8">
    <location>
        <begin position="1"/>
        <end position="20"/>
    </location>
</feature>
<dbReference type="SUPFAM" id="SSF54534">
    <property type="entry name" value="FKBP-like"/>
    <property type="match status" value="1"/>
</dbReference>
<dbReference type="Gene3D" id="1.10.287.460">
    <property type="entry name" value="Peptidyl-prolyl cis-trans isomerase, FKBP-type, N-terminal domain"/>
    <property type="match status" value="1"/>
</dbReference>
<reference key="2">
    <citation type="submission" date="2011-04" db="EMBL/GenBank/DDBJ databases">
        <title>Complete sequence of chromosome of Haliscomenobacter hydrossis DSM 1100.</title>
        <authorList>
            <consortium name="US DOE Joint Genome Institute (JGI-PGF)"/>
            <person name="Lucas S."/>
            <person name="Han J."/>
            <person name="Lapidus A."/>
            <person name="Bruce D."/>
            <person name="Goodwin L."/>
            <person name="Pitluck S."/>
            <person name="Peters L."/>
            <person name="Kyrpides N."/>
            <person name="Mavromatis K."/>
            <person name="Ivanova N."/>
            <person name="Ovchinnikova G."/>
            <person name="Pagani I."/>
            <person name="Daligault H."/>
            <person name="Detter J.C."/>
            <person name="Han C."/>
            <person name="Land M."/>
            <person name="Hauser L."/>
            <person name="Markowitz V."/>
            <person name="Cheng J.-F."/>
            <person name="Hugenholtz P."/>
            <person name="Woyke T."/>
            <person name="Wu D."/>
            <person name="Verbarg S."/>
            <person name="Frueling A."/>
            <person name="Brambilla E."/>
            <person name="Klenk H.-P."/>
            <person name="Eisen J.A."/>
        </authorList>
    </citation>
    <scope>NUCLEOTIDE SEQUENCE</scope>
    <source>
        <strain>DSM 1100</strain>
    </source>
</reference>
<dbReference type="Proteomes" id="UP000008461">
    <property type="component" value="Chromosome"/>
</dbReference>
<dbReference type="Pfam" id="PF01346">
    <property type="entry name" value="FKBP_N"/>
    <property type="match status" value="1"/>
</dbReference>
<feature type="chain" id="PRO_5003311880" description="Peptidyl-prolyl cis-trans isomerase" evidence="8">
    <location>
        <begin position="21"/>
        <end position="218"/>
    </location>
</feature>
<dbReference type="EMBL" id="CP002691">
    <property type="protein sequence ID" value="AEE53186.1"/>
    <property type="molecule type" value="Genomic_DNA"/>
</dbReference>
<dbReference type="GO" id="GO:0003755">
    <property type="term" value="F:peptidyl-prolyl cis-trans isomerase activity"/>
    <property type="evidence" value="ECO:0007669"/>
    <property type="project" value="UniProtKB-UniRule"/>
</dbReference>
<dbReference type="PANTHER" id="PTHR43811">
    <property type="entry name" value="FKBP-TYPE PEPTIDYL-PROLYL CIS-TRANS ISOMERASE FKPA"/>
    <property type="match status" value="1"/>
</dbReference>
<keyword evidence="3 8" id="KW-0732">Signal</keyword>
<dbReference type="RefSeq" id="WP_013767720.1">
    <property type="nucleotide sequence ID" value="NC_015510.1"/>
</dbReference>
<dbReference type="STRING" id="760192.Halhy_5361"/>
<proteinExistence type="inferred from homology"/>
<protein>
    <recommendedName>
        <fullName evidence="7">Peptidyl-prolyl cis-trans isomerase</fullName>
        <ecNumber evidence="7">5.2.1.8</ecNumber>
    </recommendedName>
</protein>
<dbReference type="InterPro" id="IPR046357">
    <property type="entry name" value="PPIase_dom_sf"/>
</dbReference>
<dbReference type="EC" id="5.2.1.8" evidence="7"/>
<evidence type="ECO:0000256" key="4">
    <source>
        <dbReference type="ARBA" id="ARBA00023110"/>
    </source>
</evidence>
<organism evidence="10 11">
    <name type="scientific">Haliscomenobacter hydrossis (strain ATCC 27775 / DSM 1100 / LMG 10767 / O)</name>
    <dbReference type="NCBI Taxonomy" id="760192"/>
    <lineage>
        <taxon>Bacteria</taxon>
        <taxon>Pseudomonadati</taxon>
        <taxon>Bacteroidota</taxon>
        <taxon>Saprospiria</taxon>
        <taxon>Saprospirales</taxon>
        <taxon>Haliscomenobacteraceae</taxon>
        <taxon>Haliscomenobacter</taxon>
    </lineage>
</organism>
<comment type="catalytic activity">
    <reaction evidence="1 6 7">
        <text>[protein]-peptidylproline (omega=180) = [protein]-peptidylproline (omega=0)</text>
        <dbReference type="Rhea" id="RHEA:16237"/>
        <dbReference type="Rhea" id="RHEA-COMP:10747"/>
        <dbReference type="Rhea" id="RHEA-COMP:10748"/>
        <dbReference type="ChEBI" id="CHEBI:83833"/>
        <dbReference type="ChEBI" id="CHEBI:83834"/>
        <dbReference type="EC" id="5.2.1.8"/>
    </reaction>
</comment>
<keyword evidence="5 6" id="KW-0413">Isomerase</keyword>
<evidence type="ECO:0000256" key="1">
    <source>
        <dbReference type="ARBA" id="ARBA00000971"/>
    </source>
</evidence>
<keyword evidence="11" id="KW-1185">Reference proteome</keyword>
<dbReference type="FunFam" id="3.10.50.40:FF:000045">
    <property type="entry name" value="Peptidyl-prolyl cis-trans isomerase"/>
    <property type="match status" value="1"/>
</dbReference>
<comment type="similarity">
    <text evidence="2 7">Belongs to the FKBP-type PPIase family.</text>
</comment>
<evidence type="ECO:0000256" key="7">
    <source>
        <dbReference type="RuleBase" id="RU003915"/>
    </source>
</evidence>
<evidence type="ECO:0000256" key="8">
    <source>
        <dbReference type="SAM" id="SignalP"/>
    </source>
</evidence>
<dbReference type="Gene3D" id="3.10.50.40">
    <property type="match status" value="1"/>
</dbReference>
<evidence type="ECO:0000313" key="11">
    <source>
        <dbReference type="Proteomes" id="UP000008461"/>
    </source>
</evidence>